<evidence type="ECO:0008006" key="4">
    <source>
        <dbReference type="Google" id="ProtNLM"/>
    </source>
</evidence>
<evidence type="ECO:0000313" key="2">
    <source>
        <dbReference type="EMBL" id="GAA2327022.1"/>
    </source>
</evidence>
<feature type="transmembrane region" description="Helical" evidence="1">
    <location>
        <begin position="48"/>
        <end position="68"/>
    </location>
</feature>
<keyword evidence="1" id="KW-0812">Transmembrane</keyword>
<feature type="transmembrane region" description="Helical" evidence="1">
    <location>
        <begin position="123"/>
        <end position="145"/>
    </location>
</feature>
<proteinExistence type="predicted"/>
<comment type="caution">
    <text evidence="2">The sequence shown here is derived from an EMBL/GenBank/DDBJ whole genome shotgun (WGS) entry which is preliminary data.</text>
</comment>
<dbReference type="Proteomes" id="UP001501444">
    <property type="component" value="Unassembled WGS sequence"/>
</dbReference>
<reference evidence="2 3" key="1">
    <citation type="journal article" date="2019" name="Int. J. Syst. Evol. Microbiol.">
        <title>The Global Catalogue of Microorganisms (GCM) 10K type strain sequencing project: providing services to taxonomists for standard genome sequencing and annotation.</title>
        <authorList>
            <consortium name="The Broad Institute Genomics Platform"/>
            <consortium name="The Broad Institute Genome Sequencing Center for Infectious Disease"/>
            <person name="Wu L."/>
            <person name="Ma J."/>
        </authorList>
    </citation>
    <scope>NUCLEOTIDE SEQUENCE [LARGE SCALE GENOMIC DNA]</scope>
    <source>
        <strain evidence="2 3">JCM 3272</strain>
    </source>
</reference>
<sequence length="153" mass="15024">MRTPPDPDPGRVPTRFGLVAAGLGLLALGPCLSVVLIDAVVAAGVGRFGLLAAAALLLALIAAAVGAGRRLAPGHDGARVALAALILVFLVVLAVALRQWLALAGSDSVPLSGWDGGRLAPPGLLAAVVLLLVAAAAFIAGAAAASRRPGPRD</sequence>
<dbReference type="EMBL" id="BAAARV010000004">
    <property type="protein sequence ID" value="GAA2327022.1"/>
    <property type="molecule type" value="Genomic_DNA"/>
</dbReference>
<protein>
    <recommendedName>
        <fullName evidence="4">Cytochrome c biogenesis protein CcdA</fullName>
    </recommendedName>
</protein>
<feature type="transmembrane region" description="Helical" evidence="1">
    <location>
        <begin position="80"/>
        <end position="103"/>
    </location>
</feature>
<accession>A0ABN3FCG6</accession>
<evidence type="ECO:0000313" key="3">
    <source>
        <dbReference type="Proteomes" id="UP001501444"/>
    </source>
</evidence>
<evidence type="ECO:0000256" key="1">
    <source>
        <dbReference type="SAM" id="Phobius"/>
    </source>
</evidence>
<feature type="transmembrane region" description="Helical" evidence="1">
    <location>
        <begin position="16"/>
        <end position="42"/>
    </location>
</feature>
<keyword evidence="1" id="KW-1133">Transmembrane helix</keyword>
<keyword evidence="3" id="KW-1185">Reference proteome</keyword>
<name>A0ABN3FCG6_9ACTN</name>
<organism evidence="2 3">
    <name type="scientific">Dactylosporangium salmoneum</name>
    <dbReference type="NCBI Taxonomy" id="53361"/>
    <lineage>
        <taxon>Bacteria</taxon>
        <taxon>Bacillati</taxon>
        <taxon>Actinomycetota</taxon>
        <taxon>Actinomycetes</taxon>
        <taxon>Micromonosporales</taxon>
        <taxon>Micromonosporaceae</taxon>
        <taxon>Dactylosporangium</taxon>
    </lineage>
</organism>
<gene>
    <name evidence="2" type="ORF">GCM10010170_002420</name>
</gene>
<keyword evidence="1" id="KW-0472">Membrane</keyword>
<dbReference type="RefSeq" id="WP_344610288.1">
    <property type="nucleotide sequence ID" value="NZ_BAAARV010000004.1"/>
</dbReference>